<dbReference type="AlphaFoldDB" id="A0A1F7W761"/>
<evidence type="ECO:0000313" key="2">
    <source>
        <dbReference type="Proteomes" id="UP000176501"/>
    </source>
</evidence>
<protein>
    <submittedName>
        <fullName evidence="1">Uncharacterized protein</fullName>
    </submittedName>
</protein>
<proteinExistence type="predicted"/>
<dbReference type="Proteomes" id="UP000176501">
    <property type="component" value="Unassembled WGS sequence"/>
</dbReference>
<name>A0A1F7W761_9BACT</name>
<organism evidence="1 2">
    <name type="scientific">Candidatus Uhrbacteria bacterium RIFOXYB2_FULL_57_15</name>
    <dbReference type="NCBI Taxonomy" id="1802422"/>
    <lineage>
        <taxon>Bacteria</taxon>
        <taxon>Candidatus Uhriibacteriota</taxon>
    </lineage>
</organism>
<comment type="caution">
    <text evidence="1">The sequence shown here is derived from an EMBL/GenBank/DDBJ whole genome shotgun (WGS) entry which is preliminary data.</text>
</comment>
<evidence type="ECO:0000313" key="1">
    <source>
        <dbReference type="EMBL" id="OGL98632.1"/>
    </source>
</evidence>
<reference evidence="1 2" key="1">
    <citation type="journal article" date="2016" name="Nat. Commun.">
        <title>Thousands of microbial genomes shed light on interconnected biogeochemical processes in an aquifer system.</title>
        <authorList>
            <person name="Anantharaman K."/>
            <person name="Brown C.T."/>
            <person name="Hug L.A."/>
            <person name="Sharon I."/>
            <person name="Castelle C.J."/>
            <person name="Probst A.J."/>
            <person name="Thomas B.C."/>
            <person name="Singh A."/>
            <person name="Wilkins M.J."/>
            <person name="Karaoz U."/>
            <person name="Brodie E.L."/>
            <person name="Williams K.H."/>
            <person name="Hubbard S.S."/>
            <person name="Banfield J.F."/>
        </authorList>
    </citation>
    <scope>NUCLEOTIDE SEQUENCE [LARGE SCALE GENOMIC DNA]</scope>
</reference>
<accession>A0A1F7W761</accession>
<sequence>MSLSYTSLHPDKDLRGEAVGISKALVSDRQLLHRKDVVETFQGALVEPKEAQKHRRTVLYSLFFGIRDIYY</sequence>
<dbReference type="EMBL" id="MGFE01000017">
    <property type="protein sequence ID" value="OGL98632.1"/>
    <property type="molecule type" value="Genomic_DNA"/>
</dbReference>
<gene>
    <name evidence="1" type="ORF">A2304_02920</name>
</gene>